<dbReference type="InterPro" id="IPR050237">
    <property type="entry name" value="ATP-dep_AMP-bd_enzyme"/>
</dbReference>
<organism evidence="3 4">
    <name type="scientific">Streptomyces antnestii</name>
    <dbReference type="NCBI Taxonomy" id="2494256"/>
    <lineage>
        <taxon>Bacteria</taxon>
        <taxon>Bacillati</taxon>
        <taxon>Actinomycetota</taxon>
        <taxon>Actinomycetes</taxon>
        <taxon>Kitasatosporales</taxon>
        <taxon>Streptomycetaceae</taxon>
        <taxon>Streptomyces</taxon>
    </lineage>
</organism>
<protein>
    <submittedName>
        <fullName evidence="3">Acyl-CoA synthetase</fullName>
    </submittedName>
</protein>
<evidence type="ECO:0000259" key="1">
    <source>
        <dbReference type="Pfam" id="PF00501"/>
    </source>
</evidence>
<dbReference type="SUPFAM" id="SSF56801">
    <property type="entry name" value="Acetyl-CoA synthetase-like"/>
    <property type="match status" value="1"/>
</dbReference>
<evidence type="ECO:0000259" key="2">
    <source>
        <dbReference type="Pfam" id="PF13193"/>
    </source>
</evidence>
<evidence type="ECO:0000313" key="4">
    <source>
        <dbReference type="Proteomes" id="UP000283128"/>
    </source>
</evidence>
<dbReference type="EMBL" id="RZYA01000002">
    <property type="protein sequence ID" value="RVU28066.1"/>
    <property type="molecule type" value="Genomic_DNA"/>
</dbReference>
<dbReference type="GO" id="GO:0016878">
    <property type="term" value="F:acid-thiol ligase activity"/>
    <property type="evidence" value="ECO:0007669"/>
    <property type="project" value="UniProtKB-ARBA"/>
</dbReference>
<dbReference type="Pfam" id="PF00501">
    <property type="entry name" value="AMP-binding"/>
    <property type="match status" value="1"/>
</dbReference>
<dbReference type="InterPro" id="IPR045851">
    <property type="entry name" value="AMP-bd_C_sf"/>
</dbReference>
<evidence type="ECO:0000313" key="3">
    <source>
        <dbReference type="EMBL" id="RVU28066.1"/>
    </source>
</evidence>
<dbReference type="InterPro" id="IPR042099">
    <property type="entry name" value="ANL_N_sf"/>
</dbReference>
<dbReference type="Gene3D" id="3.40.50.12780">
    <property type="entry name" value="N-terminal domain of ligase-like"/>
    <property type="match status" value="1"/>
</dbReference>
<reference evidence="3 4" key="1">
    <citation type="submission" date="2019-01" db="EMBL/GenBank/DDBJ databases">
        <title>Genome sequences of Streptomyces and Rhizobium isolates collected from root and soil.</title>
        <authorList>
            <person name="Chhettri S."/>
            <person name="Sevigny J.L."/>
            <person name="Sen A."/>
            <person name="Ennis N."/>
            <person name="Tisa L."/>
        </authorList>
    </citation>
    <scope>NUCLEOTIDE SEQUENCE [LARGE SCALE GENOMIC DNA]</scope>
    <source>
        <strain evidence="3 4">San01</strain>
    </source>
</reference>
<dbReference type="InterPro" id="IPR020845">
    <property type="entry name" value="AMP-binding_CS"/>
</dbReference>
<proteinExistence type="predicted"/>
<dbReference type="OrthoDB" id="9803968at2"/>
<dbReference type="Gene3D" id="3.30.300.30">
    <property type="match status" value="1"/>
</dbReference>
<gene>
    <name evidence="3" type="ORF">EOT10_07340</name>
</gene>
<dbReference type="PANTHER" id="PTHR43767:SF1">
    <property type="entry name" value="NONRIBOSOMAL PEPTIDE SYNTHASE PES1 (EUROFUNG)-RELATED"/>
    <property type="match status" value="1"/>
</dbReference>
<accession>A0A3S2WM83</accession>
<feature type="domain" description="AMP-binding enzyme C-terminal" evidence="2">
    <location>
        <begin position="430"/>
        <end position="508"/>
    </location>
</feature>
<dbReference type="PROSITE" id="PS00455">
    <property type="entry name" value="AMP_BINDING"/>
    <property type="match status" value="1"/>
</dbReference>
<feature type="domain" description="AMP-dependent synthetase/ligase" evidence="1">
    <location>
        <begin position="18"/>
        <end position="374"/>
    </location>
</feature>
<comment type="caution">
    <text evidence="3">The sequence shown here is derived from an EMBL/GenBank/DDBJ whole genome shotgun (WGS) entry which is preliminary data.</text>
</comment>
<dbReference type="Proteomes" id="UP000283128">
    <property type="component" value="Unassembled WGS sequence"/>
</dbReference>
<dbReference type="InterPro" id="IPR000873">
    <property type="entry name" value="AMP-dep_synth/lig_dom"/>
</dbReference>
<dbReference type="AlphaFoldDB" id="A0A3S2WM83"/>
<sequence>MGTTGTTHQTHPVGFGAVAATYPARTAVVDPDGTQVTFGELAARCHQLSHALRAEGLVPGDCVVAMTPNRRAYYELRLAAGQIGLYLTPVSHHLTAPEIAYLVTDSEAKAVFVDASLLKAAGPALDEAGFADEGRFVIGGGEGGGGPWRDYEELLAGHPVTPPPDVTAGDVMGYTSGTTGRPKGVRKPLSGRPPEVTPFVRDFMARLDIRPGPGVHLVVSPLYHAAPGTFSSIALSFGHTVVVAERPDAEQILRLVERHRVNVLFTVPTMLHRIVRLPESVRNRYDTSSLRSVVHAGAPCPVEVKRRAIDCLGPVLTEFYGATEGSATALTTAEWLTKPGSVGYPLAGSELRIVDVEGRPLPAGETGTVYFRLPAPFEYFKDPAKTSGALLDGFFSAGDVGYVDEDGWLYLCDRRTDLILSGGVNIYPAEIEEVLLLSPEVADVAVIGVPDEEWGRRVVAVVQPEADVTPGAGLADRLIENCRSRLAGFKVPRRIEFTQRLPRTPSGKMLRREVRDRYANP</sequence>
<dbReference type="RefSeq" id="WP_127827221.1">
    <property type="nucleotide sequence ID" value="NZ_RZYA01000002.1"/>
</dbReference>
<keyword evidence="4" id="KW-1185">Reference proteome</keyword>
<dbReference type="Pfam" id="PF13193">
    <property type="entry name" value="AMP-binding_C"/>
    <property type="match status" value="1"/>
</dbReference>
<name>A0A3S2WM83_9ACTN</name>
<dbReference type="InterPro" id="IPR025110">
    <property type="entry name" value="AMP-bd_C"/>
</dbReference>
<dbReference type="PANTHER" id="PTHR43767">
    <property type="entry name" value="LONG-CHAIN-FATTY-ACID--COA LIGASE"/>
    <property type="match status" value="1"/>
</dbReference>